<evidence type="ECO:0000256" key="1">
    <source>
        <dbReference type="ARBA" id="ARBA00004141"/>
    </source>
</evidence>
<feature type="chain" id="PRO_5035239382" evidence="7">
    <location>
        <begin position="21"/>
        <end position="309"/>
    </location>
</feature>
<dbReference type="InterPro" id="IPR019537">
    <property type="entry name" value="TMEM65"/>
</dbReference>
<keyword evidence="3 6" id="KW-1133">Transmembrane helix</keyword>
<organism evidence="8 9">
    <name type="scientific">Chionoecetes opilio</name>
    <name type="common">Atlantic snow crab</name>
    <name type="synonym">Cancer opilio</name>
    <dbReference type="NCBI Taxonomy" id="41210"/>
    <lineage>
        <taxon>Eukaryota</taxon>
        <taxon>Metazoa</taxon>
        <taxon>Ecdysozoa</taxon>
        <taxon>Arthropoda</taxon>
        <taxon>Crustacea</taxon>
        <taxon>Multicrustacea</taxon>
        <taxon>Malacostraca</taxon>
        <taxon>Eumalacostraca</taxon>
        <taxon>Eucarida</taxon>
        <taxon>Decapoda</taxon>
        <taxon>Pleocyemata</taxon>
        <taxon>Brachyura</taxon>
        <taxon>Eubrachyura</taxon>
        <taxon>Majoidea</taxon>
        <taxon>Majidae</taxon>
        <taxon>Chionoecetes</taxon>
    </lineage>
</organism>
<evidence type="ECO:0000313" key="8">
    <source>
        <dbReference type="EMBL" id="KAG0725106.1"/>
    </source>
</evidence>
<dbReference type="OrthoDB" id="430821at2759"/>
<keyword evidence="7" id="KW-0732">Signal</keyword>
<comment type="subcellular location">
    <subcellularLocation>
        <location evidence="1">Membrane</location>
        <topology evidence="1">Multi-pass membrane protein</topology>
    </subcellularLocation>
</comment>
<feature type="transmembrane region" description="Helical" evidence="6">
    <location>
        <begin position="255"/>
        <end position="275"/>
    </location>
</feature>
<dbReference type="PANTHER" id="PTHR21706:SF15">
    <property type="entry name" value="TRANSMEMBRANE PROTEIN 65"/>
    <property type="match status" value="1"/>
</dbReference>
<gene>
    <name evidence="8" type="primary">tmem65</name>
    <name evidence="8" type="ORF">GWK47_039241</name>
</gene>
<dbReference type="Pfam" id="PF10507">
    <property type="entry name" value="TMEM65"/>
    <property type="match status" value="1"/>
</dbReference>
<comment type="caution">
    <text evidence="8">The sequence shown here is derived from an EMBL/GenBank/DDBJ whole genome shotgun (WGS) entry which is preliminary data.</text>
</comment>
<accession>A0A8J4YJS9</accession>
<evidence type="ECO:0000256" key="6">
    <source>
        <dbReference type="SAM" id="Phobius"/>
    </source>
</evidence>
<keyword evidence="4 6" id="KW-0472">Membrane</keyword>
<evidence type="ECO:0000256" key="4">
    <source>
        <dbReference type="ARBA" id="ARBA00023136"/>
    </source>
</evidence>
<proteinExistence type="predicted"/>
<dbReference type="AlphaFoldDB" id="A0A8J4YJS9"/>
<dbReference type="EMBL" id="JACEEZ010006000">
    <property type="protein sequence ID" value="KAG0725106.1"/>
    <property type="molecule type" value="Genomic_DNA"/>
</dbReference>
<sequence>MPGRPRSWAFPRLLWTCVRGGAVPIPPSRCYITKAFTTSAPRHSEVKEGVNKEWEAGSRASEGEGHNPSTDLELQSLVTSLSAQQQTVLLTELHRVQGENARMKAEEKLASWRWRSQFGRPTSLHCPQSPQPDPTGTFCTIPEEWLQKKAAEKSNKLSALQLRQLAVHNALPFIGFGFLDNLIMIIAGDYIDITIGTGLGISTMAAAALGNTISDLAGIGSAWYVENVAVKIGIMPPELSPEQLESMGARWSANLGRGFGVVLGCLLGMFPLFFLPNHVDDKKLKDGDKKLKEEDNVLQVDDKQIQVEV</sequence>
<dbReference type="PANTHER" id="PTHR21706">
    <property type="entry name" value="TRANSMEMBRANE PROTEIN 65"/>
    <property type="match status" value="1"/>
</dbReference>
<protein>
    <submittedName>
        <fullName evidence="8">Transmembrane protein 65</fullName>
    </submittedName>
</protein>
<evidence type="ECO:0000256" key="7">
    <source>
        <dbReference type="SAM" id="SignalP"/>
    </source>
</evidence>
<evidence type="ECO:0000256" key="3">
    <source>
        <dbReference type="ARBA" id="ARBA00022989"/>
    </source>
</evidence>
<evidence type="ECO:0000256" key="5">
    <source>
        <dbReference type="SAM" id="MobiDB-lite"/>
    </source>
</evidence>
<feature type="region of interest" description="Disordered" evidence="5">
    <location>
        <begin position="41"/>
        <end position="70"/>
    </location>
</feature>
<dbReference type="Proteomes" id="UP000770661">
    <property type="component" value="Unassembled WGS sequence"/>
</dbReference>
<feature type="compositionally biased region" description="Basic and acidic residues" evidence="5">
    <location>
        <begin position="42"/>
        <end position="65"/>
    </location>
</feature>
<dbReference type="GO" id="GO:0016020">
    <property type="term" value="C:membrane"/>
    <property type="evidence" value="ECO:0007669"/>
    <property type="project" value="UniProtKB-SubCell"/>
</dbReference>
<keyword evidence="2 6" id="KW-0812">Transmembrane</keyword>
<reference evidence="8" key="1">
    <citation type="submission" date="2020-07" db="EMBL/GenBank/DDBJ databases">
        <title>The High-quality genome of the commercially important snow crab, Chionoecetes opilio.</title>
        <authorList>
            <person name="Jeong J.-H."/>
            <person name="Ryu S."/>
        </authorList>
    </citation>
    <scope>NUCLEOTIDE SEQUENCE</scope>
    <source>
        <strain evidence="8">MADBK_172401_WGS</strain>
        <tissue evidence="8">Digestive gland</tissue>
    </source>
</reference>
<name>A0A8J4YJS9_CHIOP</name>
<keyword evidence="9" id="KW-1185">Reference proteome</keyword>
<dbReference type="GO" id="GO:0005739">
    <property type="term" value="C:mitochondrion"/>
    <property type="evidence" value="ECO:0007669"/>
    <property type="project" value="TreeGrafter"/>
</dbReference>
<evidence type="ECO:0000256" key="2">
    <source>
        <dbReference type="ARBA" id="ARBA00022692"/>
    </source>
</evidence>
<feature type="signal peptide" evidence="7">
    <location>
        <begin position="1"/>
        <end position="20"/>
    </location>
</feature>
<evidence type="ECO:0000313" key="9">
    <source>
        <dbReference type="Proteomes" id="UP000770661"/>
    </source>
</evidence>